<feature type="transmembrane region" description="Helical" evidence="1">
    <location>
        <begin position="208"/>
        <end position="231"/>
    </location>
</feature>
<feature type="transmembrane region" description="Helical" evidence="1">
    <location>
        <begin position="173"/>
        <end position="196"/>
    </location>
</feature>
<accession>A0A4U1JET1</accession>
<reference evidence="4 5" key="1">
    <citation type="submission" date="2019-04" db="EMBL/GenBank/DDBJ databases">
        <authorList>
            <person name="Li Y."/>
            <person name="Wang J."/>
        </authorList>
    </citation>
    <scope>NUCLEOTIDE SEQUENCE [LARGE SCALE GENOMIC DNA]</scope>
    <source>
        <strain evidence="4 5">DSM 14668</strain>
    </source>
</reference>
<sequence>MRGSRALHAVLWCALTCALLLTAPRPVAARAPPVGDGVDVPLGMGEQNLERPRLVVYWGVGCPHCESAMPFVLSLERDGGLVVELVEIRRDAAGRDRFLAEVQRLGLVAPGIPLFVLGDRHVMGFREGVTEEQIRAIIRDAAAGKPASAAEEVARIDLPWFGRIEPGAHSLTALALIVGLVDGINPCAMYVLVAMLGILLHVRSRRRVFLFGGTFVVMSGVVYFIFMTAWLNLFALTGLSRGITVLLGMALVVMGLVNLKELAWFKKGVSLMIPTKAKPGLFRRMRGVASAATLPAALAGVAVLAFVVNLVELGCTLGLPAVFTRILSLQTELTLAERYGLLVLYNLAYVVPLAAVVLVVGLTLHRVNFSERAAKGLKLVSGVLLIGFGVLFVAAPEVLHENIVRFDNRSMF</sequence>
<keyword evidence="2" id="KW-0732">Signal</keyword>
<feature type="transmembrane region" description="Helical" evidence="1">
    <location>
        <begin position="286"/>
        <end position="311"/>
    </location>
</feature>
<evidence type="ECO:0000259" key="3">
    <source>
        <dbReference type="PROSITE" id="PS51352"/>
    </source>
</evidence>
<feature type="domain" description="Thioredoxin" evidence="3">
    <location>
        <begin position="19"/>
        <end position="143"/>
    </location>
</feature>
<evidence type="ECO:0000256" key="1">
    <source>
        <dbReference type="SAM" id="Phobius"/>
    </source>
</evidence>
<feature type="transmembrane region" description="Helical" evidence="1">
    <location>
        <begin position="343"/>
        <end position="364"/>
    </location>
</feature>
<keyword evidence="5" id="KW-1185">Reference proteome</keyword>
<dbReference type="InterPro" id="IPR013766">
    <property type="entry name" value="Thioredoxin_domain"/>
</dbReference>
<keyword evidence="1" id="KW-0812">Transmembrane</keyword>
<gene>
    <name evidence="4" type="ORF">E8A74_15340</name>
</gene>
<comment type="caution">
    <text evidence="4">The sequence shown here is derived from an EMBL/GenBank/DDBJ whole genome shotgun (WGS) entry which is preliminary data.</text>
</comment>
<evidence type="ECO:0000313" key="4">
    <source>
        <dbReference type="EMBL" id="TKD08653.1"/>
    </source>
</evidence>
<name>A0A4U1JET1_9BACT</name>
<feature type="transmembrane region" description="Helical" evidence="1">
    <location>
        <begin position="243"/>
        <end position="265"/>
    </location>
</feature>
<dbReference type="InterPro" id="IPR036249">
    <property type="entry name" value="Thioredoxin-like_sf"/>
</dbReference>
<protein>
    <recommendedName>
        <fullName evidence="3">Thioredoxin domain-containing protein</fullName>
    </recommendedName>
</protein>
<evidence type="ECO:0000256" key="2">
    <source>
        <dbReference type="SAM" id="SignalP"/>
    </source>
</evidence>
<keyword evidence="1" id="KW-1133">Transmembrane helix</keyword>
<organism evidence="4 5">
    <name type="scientific">Polyangium fumosum</name>
    <dbReference type="NCBI Taxonomy" id="889272"/>
    <lineage>
        <taxon>Bacteria</taxon>
        <taxon>Pseudomonadati</taxon>
        <taxon>Myxococcota</taxon>
        <taxon>Polyangia</taxon>
        <taxon>Polyangiales</taxon>
        <taxon>Polyangiaceae</taxon>
        <taxon>Polyangium</taxon>
    </lineage>
</organism>
<proteinExistence type="predicted"/>
<dbReference type="AlphaFoldDB" id="A0A4U1JET1"/>
<dbReference type="PROSITE" id="PS51352">
    <property type="entry name" value="THIOREDOXIN_2"/>
    <property type="match status" value="1"/>
</dbReference>
<keyword evidence="1" id="KW-0472">Membrane</keyword>
<evidence type="ECO:0000313" key="5">
    <source>
        <dbReference type="Proteomes" id="UP000309215"/>
    </source>
</evidence>
<dbReference type="SUPFAM" id="SSF52833">
    <property type="entry name" value="Thioredoxin-like"/>
    <property type="match status" value="1"/>
</dbReference>
<dbReference type="RefSeq" id="WP_170229147.1">
    <property type="nucleotide sequence ID" value="NZ_SSMQ01000013.1"/>
</dbReference>
<dbReference type="EMBL" id="SSMQ01000013">
    <property type="protein sequence ID" value="TKD08653.1"/>
    <property type="molecule type" value="Genomic_DNA"/>
</dbReference>
<feature type="signal peptide" evidence="2">
    <location>
        <begin position="1"/>
        <end position="28"/>
    </location>
</feature>
<dbReference type="Proteomes" id="UP000309215">
    <property type="component" value="Unassembled WGS sequence"/>
</dbReference>
<feature type="chain" id="PRO_5020822143" description="Thioredoxin domain-containing protein" evidence="2">
    <location>
        <begin position="29"/>
        <end position="412"/>
    </location>
</feature>
<feature type="transmembrane region" description="Helical" evidence="1">
    <location>
        <begin position="376"/>
        <end position="395"/>
    </location>
</feature>